<dbReference type="EMBL" id="JAPQKR010000014">
    <property type="protein sequence ID" value="KAJ5198708.1"/>
    <property type="molecule type" value="Genomic_DNA"/>
</dbReference>
<protein>
    <submittedName>
        <fullName evidence="2">Uncharacterized protein</fullName>
    </submittedName>
</protein>
<dbReference type="AlphaFoldDB" id="A0A9W9JKS1"/>
<gene>
    <name evidence="2" type="ORF">N7498_007825</name>
</gene>
<proteinExistence type="predicted"/>
<evidence type="ECO:0000256" key="1">
    <source>
        <dbReference type="SAM" id="MobiDB-lite"/>
    </source>
</evidence>
<accession>A0A9W9JKS1</accession>
<dbReference type="RefSeq" id="XP_058307136.1">
    <property type="nucleotide sequence ID" value="XM_058454887.1"/>
</dbReference>
<dbReference type="GeneID" id="83182188"/>
<organism evidence="2 3">
    <name type="scientific">Penicillium cinerascens</name>
    <dbReference type="NCBI Taxonomy" id="70096"/>
    <lineage>
        <taxon>Eukaryota</taxon>
        <taxon>Fungi</taxon>
        <taxon>Dikarya</taxon>
        <taxon>Ascomycota</taxon>
        <taxon>Pezizomycotina</taxon>
        <taxon>Eurotiomycetes</taxon>
        <taxon>Eurotiomycetidae</taxon>
        <taxon>Eurotiales</taxon>
        <taxon>Aspergillaceae</taxon>
        <taxon>Penicillium</taxon>
    </lineage>
</organism>
<name>A0A9W9JKS1_9EURO</name>
<reference evidence="2" key="1">
    <citation type="submission" date="2022-12" db="EMBL/GenBank/DDBJ databases">
        <authorList>
            <person name="Petersen C."/>
        </authorList>
    </citation>
    <scope>NUCLEOTIDE SEQUENCE</scope>
    <source>
        <strain evidence="2">IBT 15544</strain>
    </source>
</reference>
<evidence type="ECO:0000313" key="3">
    <source>
        <dbReference type="Proteomes" id="UP001150904"/>
    </source>
</evidence>
<dbReference type="Proteomes" id="UP001150904">
    <property type="component" value="Unassembled WGS sequence"/>
</dbReference>
<comment type="caution">
    <text evidence="2">The sequence shown here is derived from an EMBL/GenBank/DDBJ whole genome shotgun (WGS) entry which is preliminary data.</text>
</comment>
<reference evidence="2" key="2">
    <citation type="journal article" date="2023" name="IMA Fungus">
        <title>Comparative genomic study of the Penicillium genus elucidates a diverse pangenome and 15 lateral gene transfer events.</title>
        <authorList>
            <person name="Petersen C."/>
            <person name="Sorensen T."/>
            <person name="Nielsen M.R."/>
            <person name="Sondergaard T.E."/>
            <person name="Sorensen J.L."/>
            <person name="Fitzpatrick D.A."/>
            <person name="Frisvad J.C."/>
            <person name="Nielsen K.L."/>
        </authorList>
    </citation>
    <scope>NUCLEOTIDE SEQUENCE</scope>
    <source>
        <strain evidence="2">IBT 15544</strain>
    </source>
</reference>
<feature type="region of interest" description="Disordered" evidence="1">
    <location>
        <begin position="1"/>
        <end position="20"/>
    </location>
</feature>
<sequence length="225" mass="24267">MPALSVGTESITDEKGDTQHKGALTTDVAHDAAERGNLATDQHGHALVEFDLAVESRLRLKIDDFGGLGTWRMLSAIEGIITVGHALIDLATTRVKSERIGTTEVLNKLDLPKTPRGIFIHVTLTTAFVFLLSNITVQGLGFSSATIVKTIYPNSSVVFLQPHTVPLNAPPLMLTDHIMSLTIKNNMGCYEATFVIPSSTFPFGALCNANTSAQWKPQLWSLAGI</sequence>
<dbReference type="OrthoDB" id="2985014at2759"/>
<keyword evidence="3" id="KW-1185">Reference proteome</keyword>
<evidence type="ECO:0000313" key="2">
    <source>
        <dbReference type="EMBL" id="KAJ5198708.1"/>
    </source>
</evidence>